<gene>
    <name evidence="12" type="ORF">LSAA_8026</name>
</gene>
<dbReference type="AlphaFoldDB" id="A0A7R8CP94"/>
<protein>
    <submittedName>
        <fullName evidence="12">(salmon louse) hypothetical protein</fullName>
    </submittedName>
</protein>
<sequence length="357" mass="40854">MNLYNYTSFQKKELTKKYSYLICTVLISPIIVIGNVFVILSFIQSRRVRSPSNQLILFLAILDLQLGCVMILPFVTHDEQMSYGFELGLSLLTLFFMVSIALDKALSLAKSFIYSNLMTWTNVHIYSTFLMLGTFFITIIMMGHVPRVDRDFQIMIFGLLLLPSLVLILSAYVYIYAVAILIQAEIKITFDGPFKNRQFPKYGVTLLITVVAILASRLPASLSVLIYGQSSEWSSHLLNLPLYLCSAFNPWIYAYHNLEIKIMIKKLIQRAWKLYNSIIFCTVPPIPRSSHANNPRTMLIFTRKQGIINNSKNPHNSTLGLTQPKRAVYHSNRMAVKLIHKSFHSVCFYENNPRASV</sequence>
<evidence type="ECO:0000313" key="12">
    <source>
        <dbReference type="EMBL" id="CAF2883263.1"/>
    </source>
</evidence>
<dbReference type="GO" id="GO:0005886">
    <property type="term" value="C:plasma membrane"/>
    <property type="evidence" value="ECO:0007669"/>
    <property type="project" value="UniProtKB-SubCell"/>
</dbReference>
<dbReference type="SUPFAM" id="SSF81321">
    <property type="entry name" value="Family A G protein-coupled receptor-like"/>
    <property type="match status" value="1"/>
</dbReference>
<dbReference type="InterPro" id="IPR000276">
    <property type="entry name" value="GPCR_Rhodpsn"/>
</dbReference>
<evidence type="ECO:0000256" key="4">
    <source>
        <dbReference type="ARBA" id="ARBA00022692"/>
    </source>
</evidence>
<dbReference type="GO" id="GO:0004930">
    <property type="term" value="F:G protein-coupled receptor activity"/>
    <property type="evidence" value="ECO:0007669"/>
    <property type="project" value="UniProtKB-KW"/>
</dbReference>
<evidence type="ECO:0000256" key="9">
    <source>
        <dbReference type="ARBA" id="ARBA00023180"/>
    </source>
</evidence>
<comment type="similarity">
    <text evidence="2">Belongs to the G-protein coupled receptor 1 family.</text>
</comment>
<evidence type="ECO:0000256" key="5">
    <source>
        <dbReference type="ARBA" id="ARBA00022989"/>
    </source>
</evidence>
<evidence type="ECO:0000259" key="11">
    <source>
        <dbReference type="PROSITE" id="PS50262"/>
    </source>
</evidence>
<organism evidence="12 13">
    <name type="scientific">Lepeophtheirus salmonis</name>
    <name type="common">Salmon louse</name>
    <name type="synonym">Caligus salmonis</name>
    <dbReference type="NCBI Taxonomy" id="72036"/>
    <lineage>
        <taxon>Eukaryota</taxon>
        <taxon>Metazoa</taxon>
        <taxon>Ecdysozoa</taxon>
        <taxon>Arthropoda</taxon>
        <taxon>Crustacea</taxon>
        <taxon>Multicrustacea</taxon>
        <taxon>Hexanauplia</taxon>
        <taxon>Copepoda</taxon>
        <taxon>Siphonostomatoida</taxon>
        <taxon>Caligidae</taxon>
        <taxon>Lepeophtheirus</taxon>
    </lineage>
</organism>
<proteinExistence type="inferred from homology"/>
<keyword evidence="9" id="KW-0325">Glycoprotein</keyword>
<keyword evidence="3" id="KW-1003">Cell membrane</keyword>
<evidence type="ECO:0000256" key="7">
    <source>
        <dbReference type="ARBA" id="ARBA00023136"/>
    </source>
</evidence>
<evidence type="ECO:0000313" key="13">
    <source>
        <dbReference type="Proteomes" id="UP000675881"/>
    </source>
</evidence>
<dbReference type="EMBL" id="HG994582">
    <property type="protein sequence ID" value="CAF2883263.1"/>
    <property type="molecule type" value="Genomic_DNA"/>
</dbReference>
<dbReference type="InterPro" id="IPR017452">
    <property type="entry name" value="GPCR_Rhodpsn_7TM"/>
</dbReference>
<keyword evidence="4" id="KW-0812">Transmembrane</keyword>
<comment type="subcellular location">
    <subcellularLocation>
        <location evidence="1">Cell membrane</location>
        <topology evidence="1">Multi-pass membrane protein</topology>
    </subcellularLocation>
</comment>
<dbReference type="PRINTS" id="PR00237">
    <property type="entry name" value="GPCRRHODOPSN"/>
</dbReference>
<reference evidence="12" key="1">
    <citation type="submission" date="2021-02" db="EMBL/GenBank/DDBJ databases">
        <authorList>
            <person name="Bekaert M."/>
        </authorList>
    </citation>
    <scope>NUCLEOTIDE SEQUENCE</scope>
    <source>
        <strain evidence="12">IoA-00</strain>
    </source>
</reference>
<accession>A0A7R8CP94</accession>
<evidence type="ECO:0000256" key="2">
    <source>
        <dbReference type="ARBA" id="ARBA00010663"/>
    </source>
</evidence>
<evidence type="ECO:0000256" key="3">
    <source>
        <dbReference type="ARBA" id="ARBA00022475"/>
    </source>
</evidence>
<feature type="domain" description="G-protein coupled receptors family 1 profile" evidence="11">
    <location>
        <begin position="34"/>
        <end position="75"/>
    </location>
</feature>
<evidence type="ECO:0000256" key="6">
    <source>
        <dbReference type="ARBA" id="ARBA00023040"/>
    </source>
</evidence>
<dbReference type="CDD" id="cd00637">
    <property type="entry name" value="7tm_classA_rhodopsin-like"/>
    <property type="match status" value="1"/>
</dbReference>
<dbReference type="Gene3D" id="1.20.1070.10">
    <property type="entry name" value="Rhodopsin 7-helix transmembrane proteins"/>
    <property type="match status" value="1"/>
</dbReference>
<name>A0A7R8CP94_LEPSM</name>
<keyword evidence="13" id="KW-1185">Reference proteome</keyword>
<keyword evidence="5" id="KW-1133">Transmembrane helix</keyword>
<dbReference type="PANTHER" id="PTHR24246:SF27">
    <property type="entry name" value="ADENOSINE RECEPTOR, ISOFORM A"/>
    <property type="match status" value="1"/>
</dbReference>
<keyword evidence="7" id="KW-0472">Membrane</keyword>
<dbReference type="PROSITE" id="PS50262">
    <property type="entry name" value="G_PROTEIN_RECEP_F1_2"/>
    <property type="match status" value="1"/>
</dbReference>
<keyword evidence="10" id="KW-0807">Transducer</keyword>
<keyword evidence="6" id="KW-0297">G-protein coupled receptor</keyword>
<dbReference type="PANTHER" id="PTHR24246">
    <property type="entry name" value="OLFACTORY RECEPTOR AND ADENOSINE RECEPTOR"/>
    <property type="match status" value="1"/>
</dbReference>
<evidence type="ECO:0000256" key="10">
    <source>
        <dbReference type="ARBA" id="ARBA00023224"/>
    </source>
</evidence>
<evidence type="ECO:0000256" key="8">
    <source>
        <dbReference type="ARBA" id="ARBA00023170"/>
    </source>
</evidence>
<dbReference type="Proteomes" id="UP000675881">
    <property type="component" value="Chromosome 3"/>
</dbReference>
<evidence type="ECO:0000256" key="1">
    <source>
        <dbReference type="ARBA" id="ARBA00004651"/>
    </source>
</evidence>
<keyword evidence="8" id="KW-0675">Receptor</keyword>